<organism evidence="4 5">
    <name type="scientific">Acropora cervicornis</name>
    <name type="common">Staghorn coral</name>
    <dbReference type="NCBI Taxonomy" id="6130"/>
    <lineage>
        <taxon>Eukaryota</taxon>
        <taxon>Metazoa</taxon>
        <taxon>Cnidaria</taxon>
        <taxon>Anthozoa</taxon>
        <taxon>Hexacorallia</taxon>
        <taxon>Scleractinia</taxon>
        <taxon>Astrocoeniina</taxon>
        <taxon>Acroporidae</taxon>
        <taxon>Acropora</taxon>
    </lineage>
</organism>
<dbReference type="Pfam" id="PF16094">
    <property type="entry name" value="PAC1"/>
    <property type="match status" value="1"/>
</dbReference>
<dbReference type="Proteomes" id="UP001249851">
    <property type="component" value="Unassembled WGS sequence"/>
</dbReference>
<evidence type="ECO:0000313" key="4">
    <source>
        <dbReference type="EMBL" id="KAK2570775.1"/>
    </source>
</evidence>
<name>A0AAD9R0Z5_ACRCE</name>
<dbReference type="GO" id="GO:0070628">
    <property type="term" value="F:proteasome binding"/>
    <property type="evidence" value="ECO:0007669"/>
    <property type="project" value="TreeGrafter"/>
</dbReference>
<dbReference type="AlphaFoldDB" id="A0AAD9R0Z5"/>
<evidence type="ECO:0000256" key="1">
    <source>
        <dbReference type="ARBA" id="ARBA00005261"/>
    </source>
</evidence>
<keyword evidence="5" id="KW-1185">Reference proteome</keyword>
<proteinExistence type="inferred from homology"/>
<reference evidence="4" key="1">
    <citation type="journal article" date="2023" name="G3 (Bethesda)">
        <title>Whole genome assembly and annotation of the endangered Caribbean coral Acropora cervicornis.</title>
        <authorList>
            <person name="Selwyn J.D."/>
            <person name="Vollmer S.V."/>
        </authorList>
    </citation>
    <scope>NUCLEOTIDE SEQUENCE</scope>
    <source>
        <strain evidence="4">K2</strain>
    </source>
</reference>
<dbReference type="InterPro" id="IPR016565">
    <property type="entry name" value="Proteasome_assmbl_chp_1"/>
</dbReference>
<dbReference type="PANTHER" id="PTHR15069:SF1">
    <property type="entry name" value="PROTEASOME ASSEMBLY CHAPERONE 1"/>
    <property type="match status" value="1"/>
</dbReference>
<dbReference type="GO" id="GO:0005783">
    <property type="term" value="C:endoplasmic reticulum"/>
    <property type="evidence" value="ECO:0007669"/>
    <property type="project" value="InterPro"/>
</dbReference>
<dbReference type="PANTHER" id="PTHR15069">
    <property type="entry name" value="PROTEASOME ASSEMBLY CHAPERONE 1"/>
    <property type="match status" value="1"/>
</dbReference>
<accession>A0AAD9R0Z5</accession>
<evidence type="ECO:0000256" key="3">
    <source>
        <dbReference type="ARBA" id="ARBA00023186"/>
    </source>
</evidence>
<gene>
    <name evidence="4" type="ORF">P5673_004469</name>
</gene>
<evidence type="ECO:0000313" key="5">
    <source>
        <dbReference type="Proteomes" id="UP001249851"/>
    </source>
</evidence>
<protein>
    <recommendedName>
        <fullName evidence="2">Proteasome assembly chaperone 1</fullName>
    </recommendedName>
</protein>
<comment type="caution">
    <text evidence="4">The sequence shown here is derived from an EMBL/GenBank/DDBJ whole genome shotgun (WGS) entry which is preliminary data.</text>
</comment>
<reference evidence="4" key="2">
    <citation type="journal article" date="2023" name="Science">
        <title>Genomic signatures of disease resistance in endangered staghorn corals.</title>
        <authorList>
            <person name="Vollmer S.V."/>
            <person name="Selwyn J.D."/>
            <person name="Despard B.A."/>
            <person name="Roesel C.L."/>
        </authorList>
    </citation>
    <scope>NUCLEOTIDE SEQUENCE</scope>
    <source>
        <strain evidence="4">K2</strain>
    </source>
</reference>
<keyword evidence="3" id="KW-0143">Chaperone</keyword>
<evidence type="ECO:0000256" key="2">
    <source>
        <dbReference type="ARBA" id="ARBA00019180"/>
    </source>
</evidence>
<sequence>MASGFGVWEVKFPSSRAVYDDDDDEDDDSSILEEYSKSIFFQWAPDIVECSHTPSPREYPLLVIAIGEVATTFLEAHVSAEETKVLACLSSKKDNESNFENVCFTTKATGDSPFFRVTASDHKDPIVICHCRRPVSPEKAFYWTEKVFQNLNPSQVVILTSSPACDYHTKDPENLPSDFVKVLKTDSWQKSFPEVECAFLETPNVIGGLAASVLQYCQIFQVAAALFVCYTESSQLDSRSVEAFQFLLKTSPLNSLPQASDDQVLRVLKSFRVGKLLETNMYT</sequence>
<dbReference type="GO" id="GO:0080129">
    <property type="term" value="P:proteasome core complex assembly"/>
    <property type="evidence" value="ECO:0007669"/>
    <property type="project" value="TreeGrafter"/>
</dbReference>
<comment type="similarity">
    <text evidence="1">Belongs to the PSMG1 family.</text>
</comment>
<dbReference type="EMBL" id="JARQWQ010000007">
    <property type="protein sequence ID" value="KAK2570775.1"/>
    <property type="molecule type" value="Genomic_DNA"/>
</dbReference>
<keyword evidence="4" id="KW-0647">Proteasome</keyword>
<dbReference type="GO" id="GO:0000502">
    <property type="term" value="C:proteasome complex"/>
    <property type="evidence" value="ECO:0007669"/>
    <property type="project" value="UniProtKB-KW"/>
</dbReference>